<dbReference type="EMBL" id="JARVKM010000115">
    <property type="protein sequence ID" value="KAK9769671.1"/>
    <property type="molecule type" value="Genomic_DNA"/>
</dbReference>
<keyword evidence="7" id="KW-1185">Reference proteome</keyword>
<dbReference type="SUPFAM" id="SSF63393">
    <property type="entry name" value="RNA polymerase subunits"/>
    <property type="match status" value="1"/>
</dbReference>
<evidence type="ECO:0000256" key="1">
    <source>
        <dbReference type="ARBA" id="ARBA00004123"/>
    </source>
</evidence>
<sequence length="136" mass="15027">MSPTRRDRAAHKILPHEHVHRPNFFEVPIALQPLSLLGPAHLPTAALRNRKPHSRILQSLYNNADMSRESYQIPTQGSSAPGAGNSAVASHAMAGEGLPMLYICGDCGTKFPLKRGDTIRCIECGCRVLYKERTKR</sequence>
<comment type="similarity">
    <text evidence="5">Belongs to the archaeal Rpo12/eukaryotic RPC10 RNA polymerase subunit family.</text>
</comment>
<dbReference type="Proteomes" id="UP001465668">
    <property type="component" value="Unassembled WGS sequence"/>
</dbReference>
<comment type="subcellular location">
    <subcellularLocation>
        <location evidence="1">Nucleus</location>
    </subcellularLocation>
</comment>
<evidence type="ECO:0000256" key="3">
    <source>
        <dbReference type="ARBA" id="ARBA00022833"/>
    </source>
</evidence>
<dbReference type="Pfam" id="PF03604">
    <property type="entry name" value="Zn_ribbon_RPAB4"/>
    <property type="match status" value="1"/>
</dbReference>
<dbReference type="InterPro" id="IPR006591">
    <property type="entry name" value="RNAP_P/RPABC4"/>
</dbReference>
<dbReference type="SMART" id="SM00659">
    <property type="entry name" value="RPOLCX"/>
    <property type="match status" value="1"/>
</dbReference>
<evidence type="ECO:0000313" key="7">
    <source>
        <dbReference type="Proteomes" id="UP001465668"/>
    </source>
</evidence>
<evidence type="ECO:0000256" key="4">
    <source>
        <dbReference type="ARBA" id="ARBA00023242"/>
    </source>
</evidence>
<keyword evidence="6" id="KW-0804">Transcription</keyword>
<reference evidence="6 7" key="1">
    <citation type="submission" date="2024-02" db="EMBL/GenBank/DDBJ databases">
        <title>First draft genome assembly of two strains of Seiridium cardinale.</title>
        <authorList>
            <person name="Emiliani G."/>
            <person name="Scali E."/>
        </authorList>
    </citation>
    <scope>NUCLEOTIDE SEQUENCE [LARGE SCALE GENOMIC DNA]</scope>
    <source>
        <strain evidence="6 7">BM-138-000479</strain>
    </source>
</reference>
<organism evidence="6 7">
    <name type="scientific">Seiridium cardinale</name>
    <dbReference type="NCBI Taxonomy" id="138064"/>
    <lineage>
        <taxon>Eukaryota</taxon>
        <taxon>Fungi</taxon>
        <taxon>Dikarya</taxon>
        <taxon>Ascomycota</taxon>
        <taxon>Pezizomycotina</taxon>
        <taxon>Sordariomycetes</taxon>
        <taxon>Xylariomycetidae</taxon>
        <taxon>Amphisphaeriales</taxon>
        <taxon>Sporocadaceae</taxon>
        <taxon>Seiridium</taxon>
    </lineage>
</organism>
<evidence type="ECO:0000256" key="2">
    <source>
        <dbReference type="ARBA" id="ARBA00022723"/>
    </source>
</evidence>
<dbReference type="PANTHER" id="PTHR12056">
    <property type="entry name" value="DNA-DIRECTED RNA POLYMERASES I, II, AND III"/>
    <property type="match status" value="1"/>
</dbReference>
<dbReference type="Gene3D" id="2.20.28.30">
    <property type="entry name" value="RNA polymerase ii, chain L"/>
    <property type="match status" value="1"/>
</dbReference>
<dbReference type="PANTHER" id="PTHR12056:SF2">
    <property type="entry name" value="GEO11084P1"/>
    <property type="match status" value="1"/>
</dbReference>
<dbReference type="GO" id="GO:0000428">
    <property type="term" value="C:DNA-directed RNA polymerase complex"/>
    <property type="evidence" value="ECO:0007669"/>
    <property type="project" value="UniProtKB-KW"/>
</dbReference>
<keyword evidence="2" id="KW-0479">Metal-binding</keyword>
<name>A0ABR2X7E9_9PEZI</name>
<protein>
    <submittedName>
        <fullName evidence="6">DNA-directed RNA polymerases I</fullName>
    </submittedName>
</protein>
<keyword evidence="6" id="KW-0240">DNA-directed RNA polymerase</keyword>
<comment type="caution">
    <text evidence="6">The sequence shown here is derived from an EMBL/GenBank/DDBJ whole genome shotgun (WGS) entry which is preliminary data.</text>
</comment>
<evidence type="ECO:0000313" key="6">
    <source>
        <dbReference type="EMBL" id="KAK9769671.1"/>
    </source>
</evidence>
<evidence type="ECO:0000256" key="5">
    <source>
        <dbReference type="ARBA" id="ARBA00025770"/>
    </source>
</evidence>
<accession>A0ABR2X7E9</accession>
<gene>
    <name evidence="6" type="ORF">SCAR479_13670</name>
</gene>
<keyword evidence="3" id="KW-0862">Zinc</keyword>
<keyword evidence="4" id="KW-0539">Nucleus</keyword>
<dbReference type="InterPro" id="IPR029040">
    <property type="entry name" value="RPABC4/Spt4"/>
</dbReference>
<dbReference type="InterPro" id="IPR039747">
    <property type="entry name" value="RPABC4"/>
</dbReference>
<proteinExistence type="inferred from homology"/>